<organism evidence="7 8">
    <name type="scientific">Sphingomonas kyungheensis</name>
    <dbReference type="NCBI Taxonomy" id="1069987"/>
    <lineage>
        <taxon>Bacteria</taxon>
        <taxon>Pseudomonadati</taxon>
        <taxon>Pseudomonadota</taxon>
        <taxon>Alphaproteobacteria</taxon>
        <taxon>Sphingomonadales</taxon>
        <taxon>Sphingomonadaceae</taxon>
        <taxon>Sphingomonas</taxon>
    </lineage>
</organism>
<evidence type="ECO:0000256" key="3">
    <source>
        <dbReference type="SAM" id="Coils"/>
    </source>
</evidence>
<dbReference type="SUPFAM" id="SSF48452">
    <property type="entry name" value="TPR-like"/>
    <property type="match status" value="1"/>
</dbReference>
<keyword evidence="2" id="KW-0802">TPR repeat</keyword>
<sequence length="702" mass="71791">MRPSILALLASAACVLATAPAVLSAQEVVQALPGTTDADRLAEQMRALAANPRDLNALIAAADLSLSLGDLSGAASLYARAEKIAASDPRIKVGEGAILVRSERPGEALRYFAQAEAAGADPRGFAGDRGLAYDLIGQQERAQRDYRLALKTRPDDEIVKRYALSLGISGKRDAALEQLDPLLRKTDRSAWRIRAFILAMGGDQAGAEKIATTMLPAGMAQGLLPFFQRLPTLPAADRAFAVHFGEVHSTPERIADARLAPALPYLAPEVLPVAVAAAQPAPAVQTGKRRRSNGRDERVALAANSRAARSATPAPTPTPAPVAAAAVAPPPSYQQAAAALTRIQPLPTTTRAPVTYAGNAPAVPVRSATPTPTPTPATTTAPVQLAAVQPRATLPAAVPSPTRAPATSYTPAAAEAATPATATAVTNAPAPGFTSTPAATVTPSPAPVASIKPTPAPGFVSAPATATTQTASTPATTPAAAPNFTAPPSRAEADSVLARIVAGLSIPASELGVVEPARAAPATVPPADTAARVLAEAKAKEERDAAAERALAAQAVADKRAADRKAAADKKALAAKKLADEKKAADAKAAAEERKAAAEEKRLARANPARIWVQVAGGANENDLAKAYSAVKAKAPAVFGSRSAWTTPLRATNRVLVGPFKTDAEARSFVNQLKKEGVSTFTFTSDAGQVVSRLGSGGSSGK</sequence>
<feature type="region of interest" description="Disordered" evidence="4">
    <location>
        <begin position="303"/>
        <end position="327"/>
    </location>
</feature>
<dbReference type="InterPro" id="IPR007730">
    <property type="entry name" value="SPOR-like_dom"/>
</dbReference>
<protein>
    <submittedName>
        <fullName evidence="7">SPOR domain-containing protein</fullName>
    </submittedName>
</protein>
<feature type="coiled-coil region" evidence="3">
    <location>
        <begin position="575"/>
        <end position="607"/>
    </location>
</feature>
<dbReference type="Pfam" id="PF05036">
    <property type="entry name" value="SPOR"/>
    <property type="match status" value="1"/>
</dbReference>
<evidence type="ECO:0000256" key="5">
    <source>
        <dbReference type="SAM" id="SignalP"/>
    </source>
</evidence>
<keyword evidence="8" id="KW-1185">Reference proteome</keyword>
<dbReference type="RefSeq" id="WP_336544491.1">
    <property type="nucleotide sequence ID" value="NZ_JBBBDM010000001.1"/>
</dbReference>
<dbReference type="InterPro" id="IPR011990">
    <property type="entry name" value="TPR-like_helical_dom_sf"/>
</dbReference>
<keyword evidence="1" id="KW-0677">Repeat</keyword>
<dbReference type="EMBL" id="JBBBDM010000001">
    <property type="protein sequence ID" value="MEI5686169.1"/>
    <property type="molecule type" value="Genomic_DNA"/>
</dbReference>
<keyword evidence="3" id="KW-0175">Coiled coil</keyword>
<name>A0ABU8H0C6_9SPHN</name>
<accession>A0ABU8H0C6</accession>
<evidence type="ECO:0000313" key="8">
    <source>
        <dbReference type="Proteomes" id="UP001367771"/>
    </source>
</evidence>
<reference evidence="7 8" key="1">
    <citation type="journal article" date="2013" name="Int. J. Syst. Evol. Microbiol.">
        <title>Sphingomonas kyungheensis sp. nov., a bacterium with ginsenoside-converting activity isolated from soil of a ginseng field.</title>
        <authorList>
            <person name="Son H.M."/>
            <person name="Yang J.E."/>
            <person name="Park Y."/>
            <person name="Han C.K."/>
            <person name="Kim S.G."/>
            <person name="Kook M."/>
            <person name="Yi T.H."/>
        </authorList>
    </citation>
    <scope>NUCLEOTIDE SEQUENCE [LARGE SCALE GENOMIC DNA]</scope>
    <source>
        <strain evidence="7 8">LMG 26582</strain>
    </source>
</reference>
<feature type="compositionally biased region" description="Low complexity" evidence="4">
    <location>
        <begin position="303"/>
        <end position="313"/>
    </location>
</feature>
<evidence type="ECO:0000259" key="6">
    <source>
        <dbReference type="PROSITE" id="PS51724"/>
    </source>
</evidence>
<dbReference type="Gene3D" id="1.25.40.10">
    <property type="entry name" value="Tetratricopeptide repeat domain"/>
    <property type="match status" value="1"/>
</dbReference>
<keyword evidence="5" id="KW-0732">Signal</keyword>
<dbReference type="InterPro" id="IPR051012">
    <property type="entry name" value="CellSynth/LPSAsmb/PSIAsmb"/>
</dbReference>
<feature type="chain" id="PRO_5046906472" evidence="5">
    <location>
        <begin position="26"/>
        <end position="702"/>
    </location>
</feature>
<feature type="domain" description="SPOR" evidence="6">
    <location>
        <begin position="605"/>
        <end position="686"/>
    </location>
</feature>
<comment type="caution">
    <text evidence="7">The sequence shown here is derived from an EMBL/GenBank/DDBJ whole genome shotgun (WGS) entry which is preliminary data.</text>
</comment>
<proteinExistence type="predicted"/>
<evidence type="ECO:0000256" key="2">
    <source>
        <dbReference type="ARBA" id="ARBA00022803"/>
    </source>
</evidence>
<feature type="signal peptide" evidence="5">
    <location>
        <begin position="1"/>
        <end position="25"/>
    </location>
</feature>
<evidence type="ECO:0000256" key="1">
    <source>
        <dbReference type="ARBA" id="ARBA00022737"/>
    </source>
</evidence>
<evidence type="ECO:0000313" key="7">
    <source>
        <dbReference type="EMBL" id="MEI5686169.1"/>
    </source>
</evidence>
<dbReference type="InterPro" id="IPR036680">
    <property type="entry name" value="SPOR-like_sf"/>
</dbReference>
<dbReference type="PANTHER" id="PTHR45586:SF1">
    <property type="entry name" value="LIPOPOLYSACCHARIDE ASSEMBLY PROTEIN B"/>
    <property type="match status" value="1"/>
</dbReference>
<dbReference type="Proteomes" id="UP001367771">
    <property type="component" value="Unassembled WGS sequence"/>
</dbReference>
<gene>
    <name evidence="7" type="ORF">V8201_03650</name>
</gene>
<dbReference type="PROSITE" id="PS51724">
    <property type="entry name" value="SPOR"/>
    <property type="match status" value="1"/>
</dbReference>
<evidence type="ECO:0000256" key="4">
    <source>
        <dbReference type="SAM" id="MobiDB-lite"/>
    </source>
</evidence>
<dbReference type="PANTHER" id="PTHR45586">
    <property type="entry name" value="TPR REPEAT-CONTAINING PROTEIN PA4667"/>
    <property type="match status" value="1"/>
</dbReference>
<dbReference type="SUPFAM" id="SSF110997">
    <property type="entry name" value="Sporulation related repeat"/>
    <property type="match status" value="1"/>
</dbReference>